<keyword evidence="1" id="KW-0732">Signal</keyword>
<dbReference type="EMBL" id="LSYV01000013">
    <property type="protein sequence ID" value="KXZ51573.1"/>
    <property type="molecule type" value="Genomic_DNA"/>
</dbReference>
<comment type="caution">
    <text evidence="2">The sequence shown here is derived from an EMBL/GenBank/DDBJ whole genome shotgun (WGS) entry which is preliminary data.</text>
</comment>
<keyword evidence="3" id="KW-1185">Reference proteome</keyword>
<name>A0A150GP09_GONPE</name>
<dbReference type="AlphaFoldDB" id="A0A150GP09"/>
<organism evidence="2 3">
    <name type="scientific">Gonium pectorale</name>
    <name type="common">Green alga</name>
    <dbReference type="NCBI Taxonomy" id="33097"/>
    <lineage>
        <taxon>Eukaryota</taxon>
        <taxon>Viridiplantae</taxon>
        <taxon>Chlorophyta</taxon>
        <taxon>core chlorophytes</taxon>
        <taxon>Chlorophyceae</taxon>
        <taxon>CS clade</taxon>
        <taxon>Chlamydomonadales</taxon>
        <taxon>Volvocaceae</taxon>
        <taxon>Gonium</taxon>
    </lineage>
</organism>
<feature type="chain" id="PRO_5007562135" evidence="1">
    <location>
        <begin position="26"/>
        <end position="447"/>
    </location>
</feature>
<dbReference type="Proteomes" id="UP000075714">
    <property type="component" value="Unassembled WGS sequence"/>
</dbReference>
<reference evidence="3" key="1">
    <citation type="journal article" date="2016" name="Nat. Commun.">
        <title>The Gonium pectorale genome demonstrates co-option of cell cycle regulation during the evolution of multicellularity.</title>
        <authorList>
            <person name="Hanschen E.R."/>
            <person name="Marriage T.N."/>
            <person name="Ferris P.J."/>
            <person name="Hamaji T."/>
            <person name="Toyoda A."/>
            <person name="Fujiyama A."/>
            <person name="Neme R."/>
            <person name="Noguchi H."/>
            <person name="Minakuchi Y."/>
            <person name="Suzuki M."/>
            <person name="Kawai-Toyooka H."/>
            <person name="Smith D.R."/>
            <person name="Sparks H."/>
            <person name="Anderson J."/>
            <person name="Bakaric R."/>
            <person name="Luria V."/>
            <person name="Karger A."/>
            <person name="Kirschner M.W."/>
            <person name="Durand P.M."/>
            <person name="Michod R.E."/>
            <person name="Nozaki H."/>
            <person name="Olson B.J."/>
        </authorList>
    </citation>
    <scope>NUCLEOTIDE SEQUENCE [LARGE SCALE GENOMIC DNA]</scope>
    <source>
        <strain evidence="3">NIES-2863</strain>
    </source>
</reference>
<feature type="signal peptide" evidence="1">
    <location>
        <begin position="1"/>
        <end position="25"/>
    </location>
</feature>
<protein>
    <submittedName>
        <fullName evidence="2">Uncharacterized protein</fullName>
    </submittedName>
</protein>
<proteinExistence type="predicted"/>
<evidence type="ECO:0000313" key="3">
    <source>
        <dbReference type="Proteomes" id="UP000075714"/>
    </source>
</evidence>
<evidence type="ECO:0000313" key="2">
    <source>
        <dbReference type="EMBL" id="KXZ51573.1"/>
    </source>
</evidence>
<sequence length="447" mass="50348">MKRKAVHPLLLLLCLTCIFALSTFAIELSGNFIDCGENGVGILEEPAANFPTDVQQLYGNYFDDKKTKSLEHTIRLRIVRNLGKDLVNATSGMKVDKRRSWSMMLPAVTWCNGRWHVIVRLHDQKHSEWKDSSFVLTAAYDSAFRPVAEPRILGHTTFFNGVQYTGLEDARLMVVDGRLKMFGTAFLPTKKRKTLARIAMIDAVTSQTTILEVPGGKLNEREKNWTPFIKNGSLHILYSLHPVVELKCAMDGRCEVVYHELYCHTPPCKNALDKPSLGTAGGGSLLRGGCPMIPWGSDGHFFGFAHTTLREKDRRAFGLQDVKARASYRAHLFIYNSVAGQVVYISNPINFQRPLKNVVHADREDVIEYPSNFVLLPDGSVLLGLLHEDVSPFIIRLDGFVEVLNQVVGMDKSRSQDYAAFNASGRPNLLHHTQRLFKEYMDRQKPT</sequence>
<accession>A0A150GP09</accession>
<dbReference type="OrthoDB" id="3631276at2759"/>
<gene>
    <name evidence="2" type="ORF">GPECTOR_12g536</name>
</gene>
<evidence type="ECO:0000256" key="1">
    <source>
        <dbReference type="SAM" id="SignalP"/>
    </source>
</evidence>